<dbReference type="Gene3D" id="1.10.10.10">
    <property type="entry name" value="Winged helix-like DNA-binding domain superfamily/Winged helix DNA-binding domain"/>
    <property type="match status" value="1"/>
</dbReference>
<gene>
    <name evidence="2" type="ORF">WAT24_07825</name>
</gene>
<keyword evidence="3" id="KW-1185">Reference proteome</keyword>
<name>A0ABU8JBG4_9GAMM</name>
<protein>
    <submittedName>
        <fullName evidence="2">MarR family transcriptional regulator</fullName>
    </submittedName>
</protein>
<organism evidence="2 3">
    <name type="scientific">Fulvimonas yonginensis</name>
    <dbReference type="NCBI Taxonomy" id="1495200"/>
    <lineage>
        <taxon>Bacteria</taxon>
        <taxon>Pseudomonadati</taxon>
        <taxon>Pseudomonadota</taxon>
        <taxon>Gammaproteobacteria</taxon>
        <taxon>Lysobacterales</taxon>
        <taxon>Rhodanobacteraceae</taxon>
        <taxon>Fulvimonas</taxon>
    </lineage>
</organism>
<accession>A0ABU8JBG4</accession>
<dbReference type="InterPro" id="IPR000835">
    <property type="entry name" value="HTH_MarR-typ"/>
</dbReference>
<dbReference type="SMART" id="SM00347">
    <property type="entry name" value="HTH_MARR"/>
    <property type="match status" value="1"/>
</dbReference>
<dbReference type="EMBL" id="JBBBNY010000004">
    <property type="protein sequence ID" value="MEI7036660.1"/>
    <property type="molecule type" value="Genomic_DNA"/>
</dbReference>
<feature type="domain" description="HTH marR-type" evidence="1">
    <location>
        <begin position="12"/>
        <end position="146"/>
    </location>
</feature>
<dbReference type="Proteomes" id="UP001381174">
    <property type="component" value="Unassembled WGS sequence"/>
</dbReference>
<comment type="caution">
    <text evidence="2">The sequence shown here is derived from an EMBL/GenBank/DDBJ whole genome shotgun (WGS) entry which is preliminary data.</text>
</comment>
<proteinExistence type="predicted"/>
<dbReference type="RefSeq" id="WP_336807287.1">
    <property type="nucleotide sequence ID" value="NZ_JBBBNY010000004.1"/>
</dbReference>
<dbReference type="PROSITE" id="PS50995">
    <property type="entry name" value="HTH_MARR_2"/>
    <property type="match status" value="1"/>
</dbReference>
<reference evidence="2 3" key="1">
    <citation type="journal article" date="2014" name="Int. J. Syst. Evol. Microbiol.">
        <title>Fulvimonas yonginensis sp. nov., isolated from greenhouse soil, and emended description of the genus Fulvimonas.</title>
        <authorList>
            <person name="Ahn J.H."/>
            <person name="Kim S.J."/>
            <person name="Weon H.Y."/>
            <person name="Hong S.B."/>
            <person name="Seok S.J."/>
            <person name="Kwon S.W."/>
        </authorList>
    </citation>
    <scope>NUCLEOTIDE SEQUENCE [LARGE SCALE GENOMIC DNA]</scope>
    <source>
        <strain evidence="2 3">KACC 16952</strain>
    </source>
</reference>
<evidence type="ECO:0000259" key="1">
    <source>
        <dbReference type="PROSITE" id="PS50995"/>
    </source>
</evidence>
<dbReference type="InterPro" id="IPR039422">
    <property type="entry name" value="MarR/SlyA-like"/>
</dbReference>
<evidence type="ECO:0000313" key="2">
    <source>
        <dbReference type="EMBL" id="MEI7036660.1"/>
    </source>
</evidence>
<dbReference type="InterPro" id="IPR036388">
    <property type="entry name" value="WH-like_DNA-bd_sf"/>
</dbReference>
<dbReference type="SUPFAM" id="SSF46785">
    <property type="entry name" value="Winged helix' DNA-binding domain"/>
    <property type="match status" value="1"/>
</dbReference>
<sequence length="166" mass="17962">MEMEDVLRALGHLTLGSRLRRIGERLQATTQAYLATVGIDVPAAQLPVLATLDRHGPLTVGELAQALRLTQPGVTRMADRLQRAGLVTSRRLAGDQRVRRLALSAGGRRLIDQARQRVWPVIEAALADQCAGLSGTLLQQLDAFEDALLGGSIEARLATRSAAKRR</sequence>
<dbReference type="Pfam" id="PF12802">
    <property type="entry name" value="MarR_2"/>
    <property type="match status" value="1"/>
</dbReference>
<dbReference type="InterPro" id="IPR036390">
    <property type="entry name" value="WH_DNA-bd_sf"/>
</dbReference>
<dbReference type="PANTHER" id="PTHR33164">
    <property type="entry name" value="TRANSCRIPTIONAL REGULATOR, MARR FAMILY"/>
    <property type="match status" value="1"/>
</dbReference>
<dbReference type="PANTHER" id="PTHR33164:SF43">
    <property type="entry name" value="HTH-TYPE TRANSCRIPTIONAL REPRESSOR YETL"/>
    <property type="match status" value="1"/>
</dbReference>
<dbReference type="PRINTS" id="PR00598">
    <property type="entry name" value="HTHMARR"/>
</dbReference>
<evidence type="ECO:0000313" key="3">
    <source>
        <dbReference type="Proteomes" id="UP001381174"/>
    </source>
</evidence>